<keyword evidence="9 13" id="KW-0418">Kinase</keyword>
<evidence type="ECO:0000313" key="15">
    <source>
        <dbReference type="Proteomes" id="UP001319180"/>
    </source>
</evidence>
<dbReference type="SUPFAM" id="SSF52540">
    <property type="entry name" value="P-loop containing nucleoside triphosphate hydrolases"/>
    <property type="match status" value="1"/>
</dbReference>
<evidence type="ECO:0000256" key="4">
    <source>
        <dbReference type="ARBA" id="ARBA00016436"/>
    </source>
</evidence>
<dbReference type="EC" id="2.7.1.130" evidence="3 13"/>
<dbReference type="GO" id="GO:0009029">
    <property type="term" value="F:lipid-A 4'-kinase activity"/>
    <property type="evidence" value="ECO:0007669"/>
    <property type="project" value="UniProtKB-UniRule"/>
</dbReference>
<evidence type="ECO:0000256" key="2">
    <source>
        <dbReference type="ARBA" id="ARBA00004870"/>
    </source>
</evidence>
<keyword evidence="8 13" id="KW-0547">Nucleotide-binding</keyword>
<evidence type="ECO:0000256" key="5">
    <source>
        <dbReference type="ARBA" id="ARBA00022516"/>
    </source>
</evidence>
<dbReference type="GO" id="GO:0005886">
    <property type="term" value="C:plasma membrane"/>
    <property type="evidence" value="ECO:0007669"/>
    <property type="project" value="TreeGrafter"/>
</dbReference>
<dbReference type="Pfam" id="PF02606">
    <property type="entry name" value="LpxK"/>
    <property type="match status" value="1"/>
</dbReference>
<dbReference type="InterPro" id="IPR027417">
    <property type="entry name" value="P-loop_NTPase"/>
</dbReference>
<keyword evidence="15" id="KW-1185">Reference proteome</keyword>
<comment type="similarity">
    <text evidence="13">Belongs to the LpxK family.</text>
</comment>
<accession>A0AAP2DCR4</accession>
<comment type="catalytic activity">
    <reaction evidence="13">
        <text>a lipid A disaccharide + ATP = a lipid IVA + ADP + H(+)</text>
        <dbReference type="Rhea" id="RHEA:67840"/>
        <dbReference type="ChEBI" id="CHEBI:15378"/>
        <dbReference type="ChEBI" id="CHEBI:30616"/>
        <dbReference type="ChEBI" id="CHEBI:176343"/>
        <dbReference type="ChEBI" id="CHEBI:176425"/>
        <dbReference type="ChEBI" id="CHEBI:456216"/>
        <dbReference type="EC" id="2.7.1.130"/>
    </reaction>
</comment>
<keyword evidence="7 13" id="KW-0808">Transferase</keyword>
<evidence type="ECO:0000256" key="11">
    <source>
        <dbReference type="ARBA" id="ARBA00023098"/>
    </source>
</evidence>
<gene>
    <name evidence="13 14" type="primary">lpxK</name>
    <name evidence="14" type="ORF">KK078_17395</name>
</gene>
<keyword evidence="6 13" id="KW-0441">Lipid A biosynthesis</keyword>
<evidence type="ECO:0000256" key="3">
    <source>
        <dbReference type="ARBA" id="ARBA00012071"/>
    </source>
</evidence>
<reference evidence="14 15" key="1">
    <citation type="submission" date="2021-05" db="EMBL/GenBank/DDBJ databases">
        <title>A Polyphasic approach of four new species of the genus Ohtaekwangia: Ohtaekwangia histidinii sp. nov., Ohtaekwangia cretensis sp. nov., Ohtaekwangia indiensis sp. nov., Ohtaekwangia reichenbachii sp. nov. from diverse environment.</title>
        <authorList>
            <person name="Octaviana S."/>
        </authorList>
    </citation>
    <scope>NUCLEOTIDE SEQUENCE [LARGE SCALE GENOMIC DNA]</scope>
    <source>
        <strain evidence="14 15">PWU37</strain>
    </source>
</reference>
<evidence type="ECO:0000256" key="13">
    <source>
        <dbReference type="HAMAP-Rule" id="MF_00409"/>
    </source>
</evidence>
<dbReference type="GO" id="GO:0005524">
    <property type="term" value="F:ATP binding"/>
    <property type="evidence" value="ECO:0007669"/>
    <property type="project" value="UniProtKB-UniRule"/>
</dbReference>
<keyword evidence="10 13" id="KW-0067">ATP-binding</keyword>
<comment type="caution">
    <text evidence="14">The sequence shown here is derived from an EMBL/GenBank/DDBJ whole genome shotgun (WGS) entry which is preliminary data.</text>
</comment>
<name>A0AAP2DCR4_9BACT</name>
<evidence type="ECO:0000256" key="9">
    <source>
        <dbReference type="ARBA" id="ARBA00022777"/>
    </source>
</evidence>
<comment type="function">
    <text evidence="1 13">Transfers the gamma-phosphate of ATP to the 4'-position of a tetraacyldisaccharide 1-phosphate intermediate (termed DS-1-P) to form tetraacyldisaccharide 1,4'-bis-phosphate (lipid IVA).</text>
</comment>
<dbReference type="NCBIfam" id="TIGR00682">
    <property type="entry name" value="lpxK"/>
    <property type="match status" value="1"/>
</dbReference>
<dbReference type="GO" id="GO:0009245">
    <property type="term" value="P:lipid A biosynthetic process"/>
    <property type="evidence" value="ECO:0007669"/>
    <property type="project" value="UniProtKB-UniRule"/>
</dbReference>
<evidence type="ECO:0000256" key="7">
    <source>
        <dbReference type="ARBA" id="ARBA00022679"/>
    </source>
</evidence>
<dbReference type="InterPro" id="IPR003758">
    <property type="entry name" value="LpxK"/>
</dbReference>
<proteinExistence type="inferred from homology"/>
<protein>
    <recommendedName>
        <fullName evidence="4 13">Tetraacyldisaccharide 4'-kinase</fullName>
        <ecNumber evidence="3 13">2.7.1.130</ecNumber>
    </recommendedName>
    <alternativeName>
        <fullName evidence="12 13">Lipid A 4'-kinase</fullName>
    </alternativeName>
</protein>
<dbReference type="Proteomes" id="UP001319180">
    <property type="component" value="Unassembled WGS sequence"/>
</dbReference>
<dbReference type="PANTHER" id="PTHR42724">
    <property type="entry name" value="TETRAACYLDISACCHARIDE 4'-KINASE"/>
    <property type="match status" value="1"/>
</dbReference>
<dbReference type="HAMAP" id="MF_00409">
    <property type="entry name" value="LpxK"/>
    <property type="match status" value="1"/>
</dbReference>
<feature type="binding site" evidence="13">
    <location>
        <begin position="47"/>
        <end position="54"/>
    </location>
    <ligand>
        <name>ATP</name>
        <dbReference type="ChEBI" id="CHEBI:30616"/>
    </ligand>
</feature>
<evidence type="ECO:0000256" key="6">
    <source>
        <dbReference type="ARBA" id="ARBA00022556"/>
    </source>
</evidence>
<evidence type="ECO:0000256" key="10">
    <source>
        <dbReference type="ARBA" id="ARBA00022840"/>
    </source>
</evidence>
<evidence type="ECO:0000256" key="1">
    <source>
        <dbReference type="ARBA" id="ARBA00002274"/>
    </source>
</evidence>
<dbReference type="GO" id="GO:0009244">
    <property type="term" value="P:lipopolysaccharide core region biosynthetic process"/>
    <property type="evidence" value="ECO:0007669"/>
    <property type="project" value="TreeGrafter"/>
</dbReference>
<comment type="pathway">
    <text evidence="2 13">Glycolipid biosynthesis; lipid IV(A) biosynthesis; lipid IV(A) from (3R)-3-hydroxytetradecanoyl-[acyl-carrier-protein] and UDP-N-acetyl-alpha-D-glucosamine: step 6/6.</text>
</comment>
<evidence type="ECO:0000256" key="8">
    <source>
        <dbReference type="ARBA" id="ARBA00022741"/>
    </source>
</evidence>
<organism evidence="14 15">
    <name type="scientific">Dawidia soli</name>
    <dbReference type="NCBI Taxonomy" id="2782352"/>
    <lineage>
        <taxon>Bacteria</taxon>
        <taxon>Pseudomonadati</taxon>
        <taxon>Bacteroidota</taxon>
        <taxon>Cytophagia</taxon>
        <taxon>Cytophagales</taxon>
        <taxon>Chryseotaleaceae</taxon>
        <taxon>Dawidia</taxon>
    </lineage>
</organism>
<dbReference type="EMBL" id="JAHESC010000025">
    <property type="protein sequence ID" value="MBT1688350.1"/>
    <property type="molecule type" value="Genomic_DNA"/>
</dbReference>
<sequence>MILLRILLLPFALLYRAITGLRNYAYDRGLRPVASFDVPVITVGNLTVGGTGKTPMIEHLIRLLQTDHRVATLSRGYGRETKGFRLAAPGDTARTLGDEPAQFYRKFGTLATVAVGEDRAFAIPNILQEREDTAVVLLDDAYQHRRVKPAFTILLSDYNRPFYTDMLLPAGRLRESRGGAARADVIVITKCPPEIQEEECIEIEKRVRRYAEKPVFFTTVRYGAPTPFGEHQQPTPAVEVILLTGIAQAGPLRKYVASTYTVVAHLELGDHQAYTTADLDNLRKLTQQYPQASILTTEKDMVKLVDQQLAGARAGLPFFFLPIEVEFVKNGEDFDAMIQNVVARDH</sequence>
<keyword evidence="11 13" id="KW-0443">Lipid metabolism</keyword>
<dbReference type="PANTHER" id="PTHR42724:SF1">
    <property type="entry name" value="TETRAACYLDISACCHARIDE 4'-KINASE, MITOCHONDRIAL-RELATED"/>
    <property type="match status" value="1"/>
</dbReference>
<keyword evidence="5 13" id="KW-0444">Lipid biosynthesis</keyword>
<dbReference type="AlphaFoldDB" id="A0AAP2DCR4"/>
<evidence type="ECO:0000256" key="12">
    <source>
        <dbReference type="ARBA" id="ARBA00029757"/>
    </source>
</evidence>
<evidence type="ECO:0000313" key="14">
    <source>
        <dbReference type="EMBL" id="MBT1688350.1"/>
    </source>
</evidence>
<dbReference type="RefSeq" id="WP_254091577.1">
    <property type="nucleotide sequence ID" value="NZ_JAHESC010000025.1"/>
</dbReference>